<evidence type="ECO:0000256" key="2">
    <source>
        <dbReference type="SAM" id="Phobius"/>
    </source>
</evidence>
<evidence type="ECO:0000256" key="1">
    <source>
        <dbReference type="SAM" id="MobiDB-lite"/>
    </source>
</evidence>
<proteinExistence type="predicted"/>
<dbReference type="EnsemblMetazoa" id="CPIJ005066-RA">
    <property type="protein sequence ID" value="CPIJ005066-PA"/>
    <property type="gene ID" value="CPIJ005066"/>
</dbReference>
<keyword evidence="5" id="KW-1185">Reference proteome</keyword>
<feature type="region of interest" description="Disordered" evidence="1">
    <location>
        <begin position="105"/>
        <end position="174"/>
    </location>
</feature>
<feature type="transmembrane region" description="Helical" evidence="2">
    <location>
        <begin position="209"/>
        <end position="229"/>
    </location>
</feature>
<name>B0WCW3_CULQU</name>
<keyword evidence="2" id="KW-0812">Transmembrane</keyword>
<dbReference type="EMBL" id="DS231891">
    <property type="protein sequence ID" value="EDS43923.1"/>
    <property type="molecule type" value="Genomic_DNA"/>
</dbReference>
<evidence type="ECO:0000313" key="4">
    <source>
        <dbReference type="EnsemblMetazoa" id="CPIJ005066-PA"/>
    </source>
</evidence>
<dbReference type="AlphaFoldDB" id="B0WCW3"/>
<feature type="compositionally biased region" description="Basic and acidic residues" evidence="1">
    <location>
        <begin position="106"/>
        <end position="126"/>
    </location>
</feature>
<accession>B0WCW3</accession>
<evidence type="ECO:0000313" key="3">
    <source>
        <dbReference type="EMBL" id="EDS43923.1"/>
    </source>
</evidence>
<keyword evidence="2" id="KW-0472">Membrane</keyword>
<dbReference type="HOGENOM" id="CLU_960603_0_0_1"/>
<reference evidence="3" key="1">
    <citation type="submission" date="2007-03" db="EMBL/GenBank/DDBJ databases">
        <title>Annotation of Culex pipiens quinquefasciatus.</title>
        <authorList>
            <consortium name="The Broad Institute Genome Sequencing Platform"/>
            <person name="Atkinson P.W."/>
            <person name="Hemingway J."/>
            <person name="Christensen B.M."/>
            <person name="Higgs S."/>
            <person name="Kodira C."/>
            <person name="Hannick L."/>
            <person name="Megy K."/>
            <person name="O'Leary S."/>
            <person name="Pearson M."/>
            <person name="Haas B.J."/>
            <person name="Mauceli E."/>
            <person name="Wortman J.R."/>
            <person name="Lee N.H."/>
            <person name="Guigo R."/>
            <person name="Stanke M."/>
            <person name="Alvarado L."/>
            <person name="Amedeo P."/>
            <person name="Antoine C.H."/>
            <person name="Arensburger P."/>
            <person name="Bidwell S.L."/>
            <person name="Crawford M."/>
            <person name="Camaro F."/>
            <person name="Devon K."/>
            <person name="Engels R."/>
            <person name="Hammond M."/>
            <person name="Howarth C."/>
            <person name="Koehrsen M."/>
            <person name="Lawson D."/>
            <person name="Montgomery P."/>
            <person name="Nene V."/>
            <person name="Nusbaum C."/>
            <person name="Puiu D."/>
            <person name="Romero-Severson J."/>
            <person name="Severson D.W."/>
            <person name="Shumway M."/>
            <person name="Sisk P."/>
            <person name="Stolte C."/>
            <person name="Zeng Q."/>
            <person name="Eisenstadt E."/>
            <person name="Fraser-Liggett C."/>
            <person name="Strausberg R."/>
            <person name="Galagan J."/>
            <person name="Birren B."/>
            <person name="Collins F.H."/>
        </authorList>
    </citation>
    <scope>NUCLEOTIDE SEQUENCE [LARGE SCALE GENOMIC DNA]</scope>
    <source>
        <strain evidence="3">JHB</strain>
    </source>
</reference>
<reference evidence="4" key="2">
    <citation type="submission" date="2020-05" db="UniProtKB">
        <authorList>
            <consortium name="EnsemblMetazoa"/>
        </authorList>
    </citation>
    <scope>IDENTIFICATION</scope>
    <source>
        <strain evidence="4">JHB</strain>
    </source>
</reference>
<organism>
    <name type="scientific">Culex quinquefasciatus</name>
    <name type="common">Southern house mosquito</name>
    <name type="synonym">Culex pungens</name>
    <dbReference type="NCBI Taxonomy" id="7176"/>
    <lineage>
        <taxon>Eukaryota</taxon>
        <taxon>Metazoa</taxon>
        <taxon>Ecdysozoa</taxon>
        <taxon>Arthropoda</taxon>
        <taxon>Hexapoda</taxon>
        <taxon>Insecta</taxon>
        <taxon>Pterygota</taxon>
        <taxon>Neoptera</taxon>
        <taxon>Endopterygota</taxon>
        <taxon>Diptera</taxon>
        <taxon>Nematocera</taxon>
        <taxon>Culicoidea</taxon>
        <taxon>Culicidae</taxon>
        <taxon>Culicinae</taxon>
        <taxon>Culicini</taxon>
        <taxon>Culex</taxon>
        <taxon>Culex</taxon>
    </lineage>
</organism>
<evidence type="ECO:0000313" key="5">
    <source>
        <dbReference type="Proteomes" id="UP000002320"/>
    </source>
</evidence>
<dbReference type="InParanoid" id="B0WCW3"/>
<gene>
    <name evidence="4" type="primary">6036500</name>
    <name evidence="3" type="ORF">CpipJ_CPIJ005066</name>
</gene>
<keyword evidence="2" id="KW-1133">Transmembrane helix</keyword>
<sequence>MCPETIINISVMITIIITREAFDGFSLAAMPYVPCLARFSTLPKPEGPARFVWSGIGLGSPRPAVIRYLLGAAVLAVRRSTEDGHVLYDNAARIRFQLEQVCATAADHRPASDSEPGDPLRTDNPDPRNTPPDSKLSGEIEVPTTKLEINPAHQSSSRSRPAPKWQSVNQPQPPLRSSRYLRFVLVVPRPEQSSHKVERRRIHTSYEGPPLFVMFAAAMILGICITAGLPPIQLSVLGWTQHAESRSRLFRGDKCPRIVRKTSSSQKEVERVVKWVRDRAERLRERKKIN</sequence>
<dbReference type="VEuPathDB" id="VectorBase:CPIJ005066"/>
<dbReference type="KEGG" id="cqu:CpipJ_CPIJ005066"/>
<dbReference type="Proteomes" id="UP000002320">
    <property type="component" value="Unassembled WGS sequence"/>
</dbReference>
<protein>
    <submittedName>
        <fullName evidence="3 4">Uncharacterized protein</fullName>
    </submittedName>
</protein>